<evidence type="ECO:0000259" key="3">
    <source>
        <dbReference type="Pfam" id="PF01557"/>
    </source>
</evidence>
<reference evidence="4 5" key="1">
    <citation type="submission" date="2021-01" db="EMBL/GenBank/DDBJ databases">
        <title>Roseomonas sp. nov, a bacterium isolated from an oil production mixture in Yumen Oilfield.</title>
        <authorList>
            <person name="Wu D."/>
        </authorList>
    </citation>
    <scope>NUCLEOTIDE SEQUENCE [LARGE SCALE GENOMIC DNA]</scope>
    <source>
        <strain evidence="4 5">ROY-5-3</strain>
    </source>
</reference>
<comment type="caution">
    <text evidence="4">The sequence shown here is derived from an EMBL/GenBank/DDBJ whole genome shotgun (WGS) entry which is preliminary data.</text>
</comment>
<accession>A0ABS6H835</accession>
<dbReference type="PANTHER" id="PTHR42796">
    <property type="entry name" value="FUMARYLACETOACETATE HYDROLASE DOMAIN-CONTAINING PROTEIN 2A-RELATED"/>
    <property type="match status" value="1"/>
</dbReference>
<dbReference type="EMBL" id="JAERQM010000004">
    <property type="protein sequence ID" value="MBU8544863.1"/>
    <property type="molecule type" value="Genomic_DNA"/>
</dbReference>
<dbReference type="PANTHER" id="PTHR42796:SF4">
    <property type="entry name" value="FUMARYLACETOACETATE HYDROLASE DOMAIN-CONTAINING PROTEIN 2A"/>
    <property type="match status" value="1"/>
</dbReference>
<proteinExistence type="inferred from homology"/>
<dbReference type="InterPro" id="IPR011234">
    <property type="entry name" value="Fumarylacetoacetase-like_C"/>
</dbReference>
<evidence type="ECO:0000256" key="2">
    <source>
        <dbReference type="ARBA" id="ARBA00022723"/>
    </source>
</evidence>
<dbReference type="Pfam" id="PF01557">
    <property type="entry name" value="FAA_hydrolase"/>
    <property type="match status" value="1"/>
</dbReference>
<gene>
    <name evidence="4" type="ORF">JJQ90_14170</name>
</gene>
<dbReference type="RefSeq" id="WP_216876481.1">
    <property type="nucleotide sequence ID" value="NZ_JAERQM010000004.1"/>
</dbReference>
<keyword evidence="2" id="KW-0479">Metal-binding</keyword>
<dbReference type="Proteomes" id="UP000689967">
    <property type="component" value="Unassembled WGS sequence"/>
</dbReference>
<dbReference type="GO" id="GO:0016787">
    <property type="term" value="F:hydrolase activity"/>
    <property type="evidence" value="ECO:0007669"/>
    <property type="project" value="UniProtKB-KW"/>
</dbReference>
<name>A0ABS6H835_9PROT</name>
<evidence type="ECO:0000313" key="4">
    <source>
        <dbReference type="EMBL" id="MBU8544863.1"/>
    </source>
</evidence>
<evidence type="ECO:0000256" key="1">
    <source>
        <dbReference type="ARBA" id="ARBA00010211"/>
    </source>
</evidence>
<keyword evidence="5" id="KW-1185">Reference proteome</keyword>
<keyword evidence="4" id="KW-0378">Hydrolase</keyword>
<dbReference type="InterPro" id="IPR051121">
    <property type="entry name" value="FAH"/>
</dbReference>
<organism evidence="4 5">
    <name type="scientific">Falsiroseomonas oleicola</name>
    <dbReference type="NCBI Taxonomy" id="2801474"/>
    <lineage>
        <taxon>Bacteria</taxon>
        <taxon>Pseudomonadati</taxon>
        <taxon>Pseudomonadota</taxon>
        <taxon>Alphaproteobacteria</taxon>
        <taxon>Acetobacterales</taxon>
        <taxon>Roseomonadaceae</taxon>
        <taxon>Falsiroseomonas</taxon>
    </lineage>
</organism>
<comment type="similarity">
    <text evidence="1">Belongs to the FAH family.</text>
</comment>
<protein>
    <submittedName>
        <fullName evidence="4">Fumarylacetoacetate hydrolase family protein</fullName>
    </submittedName>
</protein>
<sequence length="283" mass="30234">MRLLSFETAAGASYGAAVPSGVVDLGRRLGARYPTLRALLAGGAPALEAARAEQGVDHALDAVTFLPVVPDARKIIGIGLNYRSHVAEEAGRAPPPFPRVFGRWNDSVVGHGAALWRPQASEHFDYEGELALVIGKAGRHITKDRAFDHIAGYACFTDGSLRDWQKHTTTAGKNFYRSGACGPYLVTADEVGDATQLTLVSRLNGREVQRASTGDLIYDIPTLLAYVSAMTVLEPGDIIATGTPEGVGSRRTPPLWMRAGDVFEVEITGLGTLRNPVVEERAA</sequence>
<evidence type="ECO:0000313" key="5">
    <source>
        <dbReference type="Proteomes" id="UP000689967"/>
    </source>
</evidence>
<feature type="domain" description="Fumarylacetoacetase-like C-terminal" evidence="3">
    <location>
        <begin position="74"/>
        <end position="278"/>
    </location>
</feature>